<evidence type="ECO:0000313" key="2">
    <source>
        <dbReference type="Proteomes" id="UP000280228"/>
    </source>
</evidence>
<dbReference type="Proteomes" id="UP000280228">
    <property type="component" value="Chromosome"/>
</dbReference>
<name>A0A3Q9GFB1_MORCA</name>
<accession>A0A3Q9GFB1</accession>
<proteinExistence type="predicted"/>
<protein>
    <submittedName>
        <fullName evidence="1">Uncharacterized protein</fullName>
    </submittedName>
</protein>
<dbReference type="AlphaFoldDB" id="A0A3Q9GFB1"/>
<sequence>MSFCLVVCLWELIVLTLVVDAWADLIKFNQSGLHNTPNEISS</sequence>
<evidence type="ECO:0000313" key="1">
    <source>
        <dbReference type="EMBL" id="AZQ94248.1"/>
    </source>
</evidence>
<dbReference type="EMBL" id="CP034662">
    <property type="protein sequence ID" value="AZQ94248.1"/>
    <property type="molecule type" value="Genomic_DNA"/>
</dbReference>
<organism evidence="1 2">
    <name type="scientific">Moraxella catarrhalis</name>
    <name type="common">Branhamella catarrhalis</name>
    <dbReference type="NCBI Taxonomy" id="480"/>
    <lineage>
        <taxon>Bacteria</taxon>
        <taxon>Pseudomonadati</taxon>
        <taxon>Pseudomonadota</taxon>
        <taxon>Gammaproteobacteria</taxon>
        <taxon>Moraxellales</taxon>
        <taxon>Moraxellaceae</taxon>
        <taxon>Moraxella</taxon>
    </lineage>
</organism>
<reference evidence="1 2" key="1">
    <citation type="submission" date="2018-12" db="EMBL/GenBank/DDBJ databases">
        <title>Persistence of Moraxella catarrhalis in Chronic Obstructive Pulmonary Disease and Regulation of the Hag/MID Adhesin.</title>
        <authorList>
            <person name="Murphy T."/>
            <person name="Zhao X."/>
            <person name="Vyas G."/>
            <person name="Aluvathingal J."/>
            <person name="Nadendla S."/>
            <person name="Tallon L."/>
            <person name="Tettelin H."/>
        </authorList>
    </citation>
    <scope>NUCLEOTIDE SEQUENCE [LARGE SCALE GENOMIC DNA]</scope>
    <source>
        <strain evidence="1 2">46P58B1</strain>
    </source>
</reference>
<gene>
    <name evidence="1" type="ORF">EJK53_0226</name>
</gene>